<dbReference type="PANTHER" id="PTHR33375">
    <property type="entry name" value="CHROMOSOME-PARTITIONING PROTEIN PARB-RELATED"/>
    <property type="match status" value="1"/>
</dbReference>
<accession>A0A410NTJ0</accession>
<dbReference type="GO" id="GO:0003677">
    <property type="term" value="F:DNA binding"/>
    <property type="evidence" value="ECO:0007669"/>
    <property type="project" value="InterPro"/>
</dbReference>
<dbReference type="InterPro" id="IPR041920">
    <property type="entry name" value="ROS/MUCR_sf"/>
</dbReference>
<evidence type="ECO:0000313" key="6">
    <source>
        <dbReference type="Proteomes" id="UP000287388"/>
    </source>
</evidence>
<dbReference type="SUPFAM" id="SSF110849">
    <property type="entry name" value="ParB/Sulfiredoxin"/>
    <property type="match status" value="1"/>
</dbReference>
<dbReference type="Proteomes" id="UP000596117">
    <property type="component" value="Chromosome"/>
</dbReference>
<evidence type="ECO:0000313" key="7">
    <source>
        <dbReference type="Proteomes" id="UP000596117"/>
    </source>
</evidence>
<dbReference type="InterPro" id="IPR036086">
    <property type="entry name" value="ParB/Sulfiredoxin_sf"/>
</dbReference>
<evidence type="ECO:0000259" key="3">
    <source>
        <dbReference type="SMART" id="SM00470"/>
    </source>
</evidence>
<dbReference type="GO" id="GO:0006355">
    <property type="term" value="P:regulation of DNA-templated transcription"/>
    <property type="evidence" value="ECO:0007669"/>
    <property type="project" value="InterPro"/>
</dbReference>
<proteinExistence type="inferred from homology"/>
<dbReference type="InterPro" id="IPR008807">
    <property type="entry name" value="ROS_MUCR"/>
</dbReference>
<dbReference type="SMART" id="SM00470">
    <property type="entry name" value="ParB"/>
    <property type="match status" value="1"/>
</dbReference>
<dbReference type="Pfam" id="PF02195">
    <property type="entry name" value="ParB_N"/>
    <property type="match status" value="1"/>
</dbReference>
<evidence type="ECO:0000256" key="1">
    <source>
        <dbReference type="ARBA" id="ARBA00007031"/>
    </source>
</evidence>
<dbReference type="EMBL" id="CP035093">
    <property type="protein sequence ID" value="QAT13303.1"/>
    <property type="molecule type" value="Genomic_DNA"/>
</dbReference>
<reference evidence="5 7" key="2">
    <citation type="submission" date="2020-12" db="EMBL/GenBank/DDBJ databases">
        <title>FDA dAtabase for Regulatory Grade micrObial Sequences (FDA-ARGOS): Supporting development and validation of Infectious Disease Dx tests.</title>
        <authorList>
            <person name="Kerrigan L."/>
            <person name="Long C."/>
            <person name="Tallon L."/>
            <person name="Sadzewicz L."/>
            <person name="Zhao X."/>
            <person name="Boylan J."/>
            <person name="Ott S."/>
            <person name="Bowen H."/>
            <person name="Vavikolanu K."/>
            <person name="Mehta A."/>
            <person name="Aluvathingal J."/>
            <person name="Nadendla S."/>
            <person name="Yan Y."/>
            <person name="Sichtig H."/>
        </authorList>
    </citation>
    <scope>NUCLEOTIDE SEQUENCE [LARGE SCALE GENOMIC DNA]</scope>
    <source>
        <strain evidence="5 7">FDAARGOS_1026</strain>
    </source>
</reference>
<feature type="domain" description="ParB-like N-terminal" evidence="3">
    <location>
        <begin position="105"/>
        <end position="195"/>
    </location>
</feature>
<dbReference type="GO" id="GO:0007059">
    <property type="term" value="P:chromosome segregation"/>
    <property type="evidence" value="ECO:0007669"/>
    <property type="project" value="TreeGrafter"/>
</dbReference>
<feature type="compositionally biased region" description="Polar residues" evidence="2">
    <location>
        <begin position="519"/>
        <end position="528"/>
    </location>
</feature>
<evidence type="ECO:0000313" key="4">
    <source>
        <dbReference type="EMBL" id="QAT13303.1"/>
    </source>
</evidence>
<dbReference type="Pfam" id="PF05443">
    <property type="entry name" value="ROS_MUCR"/>
    <property type="match status" value="1"/>
</dbReference>
<dbReference type="PANTHER" id="PTHR33375:SF7">
    <property type="entry name" value="CHROMOSOME 2-PARTITIONING PROTEIN PARB-RELATED"/>
    <property type="match status" value="1"/>
</dbReference>
<keyword evidence="7" id="KW-1185">Reference proteome</keyword>
<feature type="region of interest" description="Disordered" evidence="2">
    <location>
        <begin position="96"/>
        <end position="121"/>
    </location>
</feature>
<dbReference type="GO" id="GO:0005694">
    <property type="term" value="C:chromosome"/>
    <property type="evidence" value="ECO:0007669"/>
    <property type="project" value="TreeGrafter"/>
</dbReference>
<reference evidence="4 6" key="1">
    <citation type="submission" date="2019-01" db="EMBL/GenBank/DDBJ databases">
        <title>Brevundimonas diminuta Genome sequencing and assembly.</title>
        <authorList>
            <person name="Chen H."/>
        </authorList>
    </citation>
    <scope>NUCLEOTIDE SEQUENCE [LARGE SCALE GENOMIC DNA]</scope>
    <source>
        <strain evidence="4">ATCC</strain>
        <strain evidence="6">ATCC(B) 19146</strain>
    </source>
</reference>
<dbReference type="Proteomes" id="UP000287388">
    <property type="component" value="Chromosome"/>
</dbReference>
<dbReference type="Gene3D" id="3.90.1530.10">
    <property type="entry name" value="Conserved hypothetical protein from pyrococcus furiosus pfu- 392566-001, ParB domain"/>
    <property type="match status" value="1"/>
</dbReference>
<evidence type="ECO:0000256" key="2">
    <source>
        <dbReference type="SAM" id="MobiDB-lite"/>
    </source>
</evidence>
<feature type="region of interest" description="Disordered" evidence="2">
    <location>
        <begin position="518"/>
        <end position="539"/>
    </location>
</feature>
<dbReference type="AlphaFoldDB" id="A0A410NTJ0"/>
<gene>
    <name evidence="4" type="ORF">EQG53_02430</name>
    <name evidence="5" type="ORF">I6H83_02515</name>
</gene>
<comment type="similarity">
    <text evidence="1">Belongs to the ros/MucR family.</text>
</comment>
<name>A0A410NTJ0_BREDI</name>
<dbReference type="Gene3D" id="1.10.10.2830">
    <property type="match status" value="1"/>
</dbReference>
<dbReference type="Gene3D" id="1.10.10.1550">
    <property type="entry name" value="ROS/MUCR transcriptional regulator protein"/>
    <property type="match status" value="1"/>
</dbReference>
<evidence type="ECO:0000313" key="5">
    <source>
        <dbReference type="EMBL" id="QQB89336.1"/>
    </source>
</evidence>
<dbReference type="GO" id="GO:0008270">
    <property type="term" value="F:zinc ion binding"/>
    <property type="evidence" value="ECO:0007669"/>
    <property type="project" value="InterPro"/>
</dbReference>
<dbReference type="KEGG" id="bdm:EQG53_02430"/>
<sequence length="715" mass="78428">MASSAQVSPAQREMRKPDFPAVVHTYTDLLRLLREQPHGDAAHLAGLTGRVTSNVRRDMHKLTAAGVVEHDGACWLLTDKGRQWVAGQDVAEGLASADGSASPVTRWPVDKIRPNPANRPVDRETIPDLALSIIGAGDVLQPLILTPADANGVRMILAGERRWRAVRLIMDQDAETHNENVLDGEPALFNDSLPVDLEPGVPFIEREATEAEALQITIIENSQRQDLSPWEDAQLLLQLQTATGWNASELARNIGRAAEGERSGLRDVQTKLKVAREASPAAIAVYLENRSWDQLRNSVSQPKPQTMSDQVAEYGAALIKPGEPTPLEEAIEAAPTPSAWLAEQKERLWPSLDALRPKQLLVLVEVGDLIARTNVKTTRYEAPCAESYPDPTKCAQFLTENAGLGFTHLRDEHTVRLADATWDWLIRQGLIRELTGAVPHRLGLLRQEALGIGAEAALRQSGRYWTEWLNLDAAPNKTSAAKPAPSGPHVVNGVDYGNATRAQEARYAAGILQRPAANYGSSSRSETPAPSAEPGAEATLPATTIEMLTATAREELAEQRLERLGAALQVLTERLEPLLAALGGDRTEDGLITLETDDADYYEREISEACQWAEDALAETSTVFDGWGDETPRTSLSEPAVPIRKSITPDFIVCLEDGRKFKSLKRHLRTRYNLSPEAYRQRWGLPADYPMVAPNYAKAREDLARQMGLSWAGAR</sequence>
<dbReference type="InterPro" id="IPR050336">
    <property type="entry name" value="Chromosome_partition/occlusion"/>
</dbReference>
<dbReference type="EMBL" id="CP066026">
    <property type="protein sequence ID" value="QQB89336.1"/>
    <property type="molecule type" value="Genomic_DNA"/>
</dbReference>
<protein>
    <submittedName>
        <fullName evidence="5">MucR family transcriptional regulator</fullName>
    </submittedName>
</protein>
<organism evidence="4 6">
    <name type="scientific">Brevundimonas diminuta</name>
    <name type="common">Pseudomonas diminuta</name>
    <dbReference type="NCBI Taxonomy" id="293"/>
    <lineage>
        <taxon>Bacteria</taxon>
        <taxon>Pseudomonadati</taxon>
        <taxon>Pseudomonadota</taxon>
        <taxon>Alphaproteobacteria</taxon>
        <taxon>Caulobacterales</taxon>
        <taxon>Caulobacteraceae</taxon>
        <taxon>Brevundimonas</taxon>
    </lineage>
</organism>
<dbReference type="InterPro" id="IPR003115">
    <property type="entry name" value="ParB_N"/>
</dbReference>